<dbReference type="PANTHER" id="PTHR23360">
    <property type="entry name" value="G-PROTEIN COUPLED RECEPTORS FAMILY 1 PROFILE DOMAIN-CONTAINING PROTEIN-RELATED"/>
    <property type="match status" value="1"/>
</dbReference>
<keyword evidence="6" id="KW-0732">Signal</keyword>
<comment type="subcellular location">
    <subcellularLocation>
        <location evidence="1">Membrane</location>
    </subcellularLocation>
</comment>
<dbReference type="Pfam" id="PF10320">
    <property type="entry name" value="7TM_GPCR_Srsx"/>
    <property type="match status" value="1"/>
</dbReference>
<keyword evidence="3 5" id="KW-1133">Transmembrane helix</keyword>
<keyword evidence="2 5" id="KW-0812">Transmembrane</keyword>
<evidence type="ECO:0000256" key="1">
    <source>
        <dbReference type="ARBA" id="ARBA00004370"/>
    </source>
</evidence>
<feature type="chain" id="PRO_5037757782" evidence="6">
    <location>
        <begin position="18"/>
        <end position="252"/>
    </location>
</feature>
<dbReference type="Gene3D" id="1.20.1070.10">
    <property type="entry name" value="Rhodopsin 7-helix transmembrane proteins"/>
    <property type="match status" value="1"/>
</dbReference>
<dbReference type="SMART" id="SM01381">
    <property type="entry name" value="7TM_GPCR_Srsx"/>
    <property type="match status" value="1"/>
</dbReference>
<name>A0A914I1M2_GLORO</name>
<evidence type="ECO:0000256" key="5">
    <source>
        <dbReference type="SAM" id="Phobius"/>
    </source>
</evidence>
<keyword evidence="4 5" id="KW-0472">Membrane</keyword>
<dbReference type="GO" id="GO:0016020">
    <property type="term" value="C:membrane"/>
    <property type="evidence" value="ECO:0007669"/>
    <property type="project" value="UniProtKB-SubCell"/>
</dbReference>
<evidence type="ECO:0000313" key="7">
    <source>
        <dbReference type="Proteomes" id="UP000887572"/>
    </source>
</evidence>
<proteinExistence type="predicted"/>
<evidence type="ECO:0000256" key="6">
    <source>
        <dbReference type="SAM" id="SignalP"/>
    </source>
</evidence>
<evidence type="ECO:0000256" key="4">
    <source>
        <dbReference type="ARBA" id="ARBA00023136"/>
    </source>
</evidence>
<evidence type="ECO:0000256" key="2">
    <source>
        <dbReference type="ARBA" id="ARBA00022692"/>
    </source>
</evidence>
<feature type="transmembrane region" description="Helical" evidence="5">
    <location>
        <begin position="162"/>
        <end position="186"/>
    </location>
</feature>
<dbReference type="SUPFAM" id="SSF81321">
    <property type="entry name" value="Family A G protein-coupled receptor-like"/>
    <property type="match status" value="1"/>
</dbReference>
<dbReference type="InterPro" id="IPR019424">
    <property type="entry name" value="7TM_GPCR_Srsx"/>
</dbReference>
<organism evidence="7 8">
    <name type="scientific">Globodera rostochiensis</name>
    <name type="common">Golden nematode worm</name>
    <name type="synonym">Heterodera rostochiensis</name>
    <dbReference type="NCBI Taxonomy" id="31243"/>
    <lineage>
        <taxon>Eukaryota</taxon>
        <taxon>Metazoa</taxon>
        <taxon>Ecdysozoa</taxon>
        <taxon>Nematoda</taxon>
        <taxon>Chromadorea</taxon>
        <taxon>Rhabditida</taxon>
        <taxon>Tylenchina</taxon>
        <taxon>Tylenchomorpha</taxon>
        <taxon>Tylenchoidea</taxon>
        <taxon>Heteroderidae</taxon>
        <taxon>Heteroderinae</taxon>
        <taxon>Globodera</taxon>
    </lineage>
</organism>
<feature type="signal peptide" evidence="6">
    <location>
        <begin position="1"/>
        <end position="17"/>
    </location>
</feature>
<dbReference type="GO" id="GO:0004930">
    <property type="term" value="F:G protein-coupled receptor activity"/>
    <property type="evidence" value="ECO:0007669"/>
    <property type="project" value="InterPro"/>
</dbReference>
<dbReference type="PANTHER" id="PTHR23360:SF5">
    <property type="entry name" value="G-PROTEIN COUPLED RECEPTORS FAMILY 1 PROFILE DOMAIN-CONTAINING PROTEIN"/>
    <property type="match status" value="1"/>
</dbReference>
<evidence type="ECO:0000313" key="8">
    <source>
        <dbReference type="WBParaSite" id="Gr19_v10_g5768.t1"/>
    </source>
</evidence>
<dbReference type="InterPro" id="IPR000276">
    <property type="entry name" value="GPCR_Rhodpsn"/>
</dbReference>
<protein>
    <submittedName>
        <fullName evidence="8">Vomeronasal type-1 receptor</fullName>
    </submittedName>
</protein>
<dbReference type="Proteomes" id="UP000887572">
    <property type="component" value="Unplaced"/>
</dbReference>
<reference evidence="8" key="1">
    <citation type="submission" date="2022-11" db="UniProtKB">
        <authorList>
            <consortium name="WormBaseParasite"/>
        </authorList>
    </citation>
    <scope>IDENTIFICATION</scope>
</reference>
<sequence length="252" mass="27499">MHSIFGLLAGQMAMVSAAADRLIAVMCPMMHTQLTGSTKYLAVHTGLAIACGASIAVYAQRFSMSHPFLPVTGYISDLLVLDMEMIALVSIQILCAINIVLYVLVWVVVKKRSSTISNKEPQEKLFKSLVVIIGIVIGGYVFNNIFRLVSNHWLQHNDVVKWWANVFGGIILNIGASAETPALYIFSTDYRSAINKVLARFICCGCLKKNAQNSGILASACAVTRVNAVTVAIKMPHRISLNSNVHHPNIVK</sequence>
<dbReference type="InterPro" id="IPR047130">
    <property type="entry name" value="7TM_GPCR_Srsx_nematod"/>
</dbReference>
<accession>A0A914I1M2</accession>
<dbReference type="AlphaFoldDB" id="A0A914I1M2"/>
<dbReference type="WBParaSite" id="Gr19_v10_g5768.t1">
    <property type="protein sequence ID" value="Gr19_v10_g5768.t1"/>
    <property type="gene ID" value="Gr19_v10_g5768"/>
</dbReference>
<feature type="transmembrane region" description="Helical" evidence="5">
    <location>
        <begin position="129"/>
        <end position="150"/>
    </location>
</feature>
<evidence type="ECO:0000256" key="3">
    <source>
        <dbReference type="ARBA" id="ARBA00022989"/>
    </source>
</evidence>
<feature type="transmembrane region" description="Helical" evidence="5">
    <location>
        <begin position="85"/>
        <end position="109"/>
    </location>
</feature>
<keyword evidence="7" id="KW-1185">Reference proteome</keyword>